<dbReference type="Pfam" id="PF23127">
    <property type="entry name" value="DotM_C"/>
    <property type="match status" value="1"/>
</dbReference>
<comment type="caution">
    <text evidence="3">The sequence shown here is derived from an EMBL/GenBank/DDBJ whole genome shotgun (WGS) entry which is preliminary data.</text>
</comment>
<keyword evidence="1" id="KW-1133">Transmembrane helix</keyword>
<dbReference type="EMBL" id="SSUX01000011">
    <property type="protein sequence ID" value="THJ43662.1"/>
    <property type="molecule type" value="Genomic_DNA"/>
</dbReference>
<protein>
    <recommendedName>
        <fullName evidence="2">DotM C-terminal cytoplasmic domain-containing protein</fullName>
    </recommendedName>
</protein>
<keyword evidence="1" id="KW-0472">Membrane</keyword>
<evidence type="ECO:0000256" key="1">
    <source>
        <dbReference type="SAM" id="Phobius"/>
    </source>
</evidence>
<evidence type="ECO:0000259" key="2">
    <source>
        <dbReference type="Pfam" id="PF23127"/>
    </source>
</evidence>
<feature type="domain" description="DotM C-terminal cytoplasmic" evidence="2">
    <location>
        <begin position="199"/>
        <end position="366"/>
    </location>
</feature>
<feature type="transmembrane region" description="Helical" evidence="1">
    <location>
        <begin position="21"/>
        <end position="49"/>
    </location>
</feature>
<proteinExistence type="predicted"/>
<keyword evidence="1" id="KW-0812">Transmembrane</keyword>
<evidence type="ECO:0000313" key="4">
    <source>
        <dbReference type="Proteomes" id="UP000309618"/>
    </source>
</evidence>
<evidence type="ECO:0000313" key="3">
    <source>
        <dbReference type="EMBL" id="THJ43662.1"/>
    </source>
</evidence>
<dbReference type="RefSeq" id="WP_136502101.1">
    <property type="nucleotide sequence ID" value="NZ_SSUX01000011.1"/>
</dbReference>
<feature type="transmembrane region" description="Helical" evidence="1">
    <location>
        <begin position="101"/>
        <end position="120"/>
    </location>
</feature>
<sequence length="375" mass="43392">MSGRGSSEPGMLGLSGQEWNIVIFIIIVGVILSLEQFIPGVYTGVWAFVKKLEIKTLLLFSPILTDEYETALRTILGRLEAVAPGTITMNAITRVEAETKVITSFIYGAVGFYCALKLFFRPRFDNPLNLEELIEQQTKTVWRFNRHLAKINPLRYGLDIRKGPYRIRQRPAHYCREHNLIRPKDEYEPNRGMFFDRDAAKVVFERQIDKEFTSFGALPRHQQYVAAGLICFLCEGLKPAVEYFGDVSCFMAKEFSKKKLHARTDFLLQEYADRDEVKLATKSHKYVSGVLRRLLKEGKNNGVVCTALFTWLLYTDRFLYLMLDDDGIPETSIECAYPATHYSEELRVGRRLDDDKMEHYIDELEKELRFYNVIS</sequence>
<name>A0A4V3YZT8_AERVE</name>
<dbReference type="AlphaFoldDB" id="A0A4V3YZT8"/>
<gene>
    <name evidence="3" type="ORF">E8Q35_15260</name>
</gene>
<accession>A0A4V3YZT8</accession>
<dbReference type="Proteomes" id="UP000309618">
    <property type="component" value="Unassembled WGS sequence"/>
</dbReference>
<organism evidence="3 4">
    <name type="scientific">Aeromonas veronii</name>
    <dbReference type="NCBI Taxonomy" id="654"/>
    <lineage>
        <taxon>Bacteria</taxon>
        <taxon>Pseudomonadati</taxon>
        <taxon>Pseudomonadota</taxon>
        <taxon>Gammaproteobacteria</taxon>
        <taxon>Aeromonadales</taxon>
        <taxon>Aeromonadaceae</taxon>
        <taxon>Aeromonas</taxon>
    </lineage>
</organism>
<reference evidence="3 4" key="1">
    <citation type="submission" date="2019-04" db="EMBL/GenBank/DDBJ databases">
        <title>Comparative genomics of Aeromonas veronii strains pathogenic to fish.</title>
        <authorList>
            <person name="Cascarano M.C."/>
            <person name="Smyrli M."/>
            <person name="Katharios P."/>
        </authorList>
    </citation>
    <scope>NUCLEOTIDE SEQUENCE [LARGE SCALE GENOMIC DNA]</scope>
    <source>
        <strain evidence="3 4">XU1</strain>
    </source>
</reference>
<dbReference type="InterPro" id="IPR056464">
    <property type="entry name" value="DotM_C"/>
</dbReference>